<evidence type="ECO:0000256" key="4">
    <source>
        <dbReference type="ARBA" id="ARBA00022490"/>
    </source>
</evidence>
<dbReference type="InterPro" id="IPR013852">
    <property type="entry name" value="Transl_elong_P/YeiP_CS"/>
</dbReference>
<dbReference type="Pfam" id="PF09285">
    <property type="entry name" value="Elong-fact-P_C"/>
    <property type="match status" value="1"/>
</dbReference>
<dbReference type="PROSITE" id="PS01275">
    <property type="entry name" value="EFP"/>
    <property type="match status" value="1"/>
</dbReference>
<dbReference type="NCBIfam" id="NF001810">
    <property type="entry name" value="PRK00529.1"/>
    <property type="match status" value="1"/>
</dbReference>
<evidence type="ECO:0000313" key="12">
    <source>
        <dbReference type="EMBL" id="HHS30981.1"/>
    </source>
</evidence>
<keyword evidence="6 7" id="KW-0648">Protein biosynthesis</keyword>
<dbReference type="InterPro" id="IPR020599">
    <property type="entry name" value="Transl_elong_fac_P/YeiP"/>
</dbReference>
<dbReference type="CDD" id="cd04470">
    <property type="entry name" value="S1_EF-P_repeat_1"/>
    <property type="match status" value="1"/>
</dbReference>
<dbReference type="PIRSF" id="PIRSF005901">
    <property type="entry name" value="EF-P"/>
    <property type="match status" value="1"/>
</dbReference>
<evidence type="ECO:0000256" key="2">
    <source>
        <dbReference type="ARBA" id="ARBA00004815"/>
    </source>
</evidence>
<dbReference type="InterPro" id="IPR015365">
    <property type="entry name" value="Elong-fact-P_C"/>
</dbReference>
<dbReference type="CDD" id="cd05794">
    <property type="entry name" value="S1_EF-P_repeat_2"/>
    <property type="match status" value="1"/>
</dbReference>
<dbReference type="AlphaFoldDB" id="A0A7V6DRA2"/>
<dbReference type="HAMAP" id="MF_00141">
    <property type="entry name" value="EF_P"/>
    <property type="match status" value="1"/>
</dbReference>
<dbReference type="GO" id="GO:0005829">
    <property type="term" value="C:cytosol"/>
    <property type="evidence" value="ECO:0007669"/>
    <property type="project" value="UniProtKB-ARBA"/>
</dbReference>
<dbReference type="Pfam" id="PF01132">
    <property type="entry name" value="EFP"/>
    <property type="match status" value="1"/>
</dbReference>
<protein>
    <recommendedName>
        <fullName evidence="7 8">Elongation factor P</fullName>
        <shortName evidence="7">EF-P</shortName>
    </recommendedName>
</protein>
<dbReference type="InterPro" id="IPR008991">
    <property type="entry name" value="Translation_prot_SH3-like_sf"/>
</dbReference>
<evidence type="ECO:0000259" key="10">
    <source>
        <dbReference type="SMART" id="SM00841"/>
    </source>
</evidence>
<dbReference type="SMART" id="SM00841">
    <property type="entry name" value="Elong-fact-P_C"/>
    <property type="match status" value="1"/>
</dbReference>
<dbReference type="GO" id="GO:0043043">
    <property type="term" value="P:peptide biosynthetic process"/>
    <property type="evidence" value="ECO:0007669"/>
    <property type="project" value="InterPro"/>
</dbReference>
<dbReference type="SUPFAM" id="SSF50249">
    <property type="entry name" value="Nucleic acid-binding proteins"/>
    <property type="match status" value="2"/>
</dbReference>
<dbReference type="InterPro" id="IPR013185">
    <property type="entry name" value="Transl_elong_KOW-like"/>
</dbReference>
<dbReference type="Gene3D" id="2.40.50.140">
    <property type="entry name" value="Nucleic acid-binding proteins"/>
    <property type="match status" value="2"/>
</dbReference>
<dbReference type="FunFam" id="2.30.30.30:FF:000003">
    <property type="entry name" value="Elongation factor P"/>
    <property type="match status" value="1"/>
</dbReference>
<comment type="similarity">
    <text evidence="3 7 9">Belongs to the elongation factor P family.</text>
</comment>
<evidence type="ECO:0000256" key="6">
    <source>
        <dbReference type="ARBA" id="ARBA00022917"/>
    </source>
</evidence>
<sequence>MYSTADFKKGLKIEIDGAPYVIVEFLHVKPGKGGAFVRTKIKNLVTGKVLDQTFRSGEKLKRPDLVEREMQFLYREGDNFYMMDNETYEQLALTSEQLGDAVLYLIENLNLKVLFFNQQPVAVELPNFVELTVAQAEPGVRGDTASGGTKPATLESGAVIQVPLFINEGDKVKVDTRTGTYIERVK</sequence>
<feature type="domain" description="Elongation factor P C-terminal" evidence="10">
    <location>
        <begin position="129"/>
        <end position="184"/>
    </location>
</feature>
<keyword evidence="5 7" id="KW-0251">Elongation factor</keyword>
<comment type="caution">
    <text evidence="12">The sequence shown here is derived from an EMBL/GenBank/DDBJ whole genome shotgun (WGS) entry which is preliminary data.</text>
</comment>
<comment type="pathway">
    <text evidence="2 7">Protein biosynthesis; polypeptide chain elongation.</text>
</comment>
<dbReference type="PANTHER" id="PTHR30053:SF12">
    <property type="entry name" value="ELONGATION FACTOR P (EF-P) FAMILY PROTEIN"/>
    <property type="match status" value="1"/>
</dbReference>
<dbReference type="InterPro" id="IPR011768">
    <property type="entry name" value="Transl_elongation_fac_P"/>
</dbReference>
<dbReference type="EMBL" id="DTGR01000230">
    <property type="protein sequence ID" value="HHS30981.1"/>
    <property type="molecule type" value="Genomic_DNA"/>
</dbReference>
<dbReference type="NCBIfam" id="TIGR00038">
    <property type="entry name" value="efp"/>
    <property type="match status" value="1"/>
</dbReference>
<dbReference type="InterPro" id="IPR001059">
    <property type="entry name" value="Transl_elong_P/YeiP_cen"/>
</dbReference>
<keyword evidence="4 7" id="KW-0963">Cytoplasm</keyword>
<evidence type="ECO:0000256" key="8">
    <source>
        <dbReference type="NCBIfam" id="TIGR00038"/>
    </source>
</evidence>
<reference evidence="12" key="1">
    <citation type="journal article" date="2020" name="mSystems">
        <title>Genome- and Community-Level Interaction Insights into Carbon Utilization and Element Cycling Functions of Hydrothermarchaeota in Hydrothermal Sediment.</title>
        <authorList>
            <person name="Zhou Z."/>
            <person name="Liu Y."/>
            <person name="Xu W."/>
            <person name="Pan J."/>
            <person name="Luo Z.H."/>
            <person name="Li M."/>
        </authorList>
    </citation>
    <scope>NUCLEOTIDE SEQUENCE [LARGE SCALE GENOMIC DNA]</scope>
    <source>
        <strain evidence="12">SpSt-767</strain>
    </source>
</reference>
<dbReference type="Pfam" id="PF08207">
    <property type="entry name" value="EFP_N"/>
    <property type="match status" value="1"/>
</dbReference>
<dbReference type="Gene3D" id="2.30.30.30">
    <property type="match status" value="1"/>
</dbReference>
<dbReference type="FunFam" id="2.40.50.140:FF:000009">
    <property type="entry name" value="Elongation factor P"/>
    <property type="match status" value="1"/>
</dbReference>
<dbReference type="UniPathway" id="UPA00345"/>
<dbReference type="SUPFAM" id="SSF50104">
    <property type="entry name" value="Translation proteins SH3-like domain"/>
    <property type="match status" value="1"/>
</dbReference>
<evidence type="ECO:0000256" key="3">
    <source>
        <dbReference type="ARBA" id="ARBA00009479"/>
    </source>
</evidence>
<dbReference type="InterPro" id="IPR014722">
    <property type="entry name" value="Rib_uL2_dom2"/>
</dbReference>
<organism evidence="12">
    <name type="scientific">Desulfobacca acetoxidans</name>
    <dbReference type="NCBI Taxonomy" id="60893"/>
    <lineage>
        <taxon>Bacteria</taxon>
        <taxon>Pseudomonadati</taxon>
        <taxon>Thermodesulfobacteriota</taxon>
        <taxon>Desulfobaccia</taxon>
        <taxon>Desulfobaccales</taxon>
        <taxon>Desulfobaccaceae</taxon>
        <taxon>Desulfobacca</taxon>
    </lineage>
</organism>
<evidence type="ECO:0000256" key="5">
    <source>
        <dbReference type="ARBA" id="ARBA00022768"/>
    </source>
</evidence>
<dbReference type="PANTHER" id="PTHR30053">
    <property type="entry name" value="ELONGATION FACTOR P"/>
    <property type="match status" value="1"/>
</dbReference>
<evidence type="ECO:0000256" key="1">
    <source>
        <dbReference type="ARBA" id="ARBA00004496"/>
    </source>
</evidence>
<dbReference type="SMART" id="SM01185">
    <property type="entry name" value="EFP"/>
    <property type="match status" value="1"/>
</dbReference>
<dbReference type="InterPro" id="IPR012340">
    <property type="entry name" value="NA-bd_OB-fold"/>
</dbReference>
<gene>
    <name evidence="7 12" type="primary">efp</name>
    <name evidence="12" type="ORF">ENV52_14945</name>
</gene>
<evidence type="ECO:0000256" key="7">
    <source>
        <dbReference type="HAMAP-Rule" id="MF_00141"/>
    </source>
</evidence>
<comment type="subcellular location">
    <subcellularLocation>
        <location evidence="1 7">Cytoplasm</location>
    </subcellularLocation>
</comment>
<dbReference type="GO" id="GO:0003746">
    <property type="term" value="F:translation elongation factor activity"/>
    <property type="evidence" value="ECO:0007669"/>
    <property type="project" value="UniProtKB-UniRule"/>
</dbReference>
<accession>A0A7V6DRA2</accession>
<evidence type="ECO:0000256" key="9">
    <source>
        <dbReference type="RuleBase" id="RU004389"/>
    </source>
</evidence>
<evidence type="ECO:0000259" key="11">
    <source>
        <dbReference type="SMART" id="SM01185"/>
    </source>
</evidence>
<comment type="function">
    <text evidence="7">Involved in peptide bond synthesis. Stimulates efficient translation and peptide-bond synthesis on native or reconstituted 70S ribosomes in vitro. Probably functions indirectly by altering the affinity of the ribosome for aminoacyl-tRNA, thus increasing their reactivity as acceptors for peptidyl transferase.</text>
</comment>
<feature type="domain" description="Translation elongation factor P/YeiP central" evidence="11">
    <location>
        <begin position="67"/>
        <end position="121"/>
    </location>
</feature>
<dbReference type="FunFam" id="2.40.50.140:FF:000004">
    <property type="entry name" value="Elongation factor P"/>
    <property type="match status" value="1"/>
</dbReference>
<name>A0A7V6DRA2_9BACT</name>
<proteinExistence type="inferred from homology"/>